<organism evidence="2 3">
    <name type="scientific">Arthrobacter woluwensis</name>
    <dbReference type="NCBI Taxonomy" id="156980"/>
    <lineage>
        <taxon>Bacteria</taxon>
        <taxon>Bacillati</taxon>
        <taxon>Actinomycetota</taxon>
        <taxon>Actinomycetes</taxon>
        <taxon>Micrococcales</taxon>
        <taxon>Micrococcaceae</taxon>
        <taxon>Arthrobacter</taxon>
    </lineage>
</organism>
<protein>
    <recommendedName>
        <fullName evidence="4">ATP/GTP-binding protein</fullName>
    </recommendedName>
</protein>
<keyword evidence="3" id="KW-1185">Reference proteome</keyword>
<evidence type="ECO:0000313" key="3">
    <source>
        <dbReference type="Proteomes" id="UP000182652"/>
    </source>
</evidence>
<dbReference type="RefSeq" id="WP_066210922.1">
    <property type="nucleotide sequence ID" value="NZ_FNSN01000003.1"/>
</dbReference>
<sequence>MPRSNRPRRRPGGSSTGSGKRGAAPAPLEGLERARIGIDRREVAPDGVWMVRTMTALRAGKEYTCPGCHRQIPPGLAHLVVWEEDHLFGEQAGINERRHWHTRCWTGRSYRYR</sequence>
<evidence type="ECO:0000256" key="1">
    <source>
        <dbReference type="SAM" id="MobiDB-lite"/>
    </source>
</evidence>
<dbReference type="AlphaFoldDB" id="A0A1H4N9S6"/>
<dbReference type="Proteomes" id="UP000182652">
    <property type="component" value="Unassembled WGS sequence"/>
</dbReference>
<proteinExistence type="predicted"/>
<evidence type="ECO:0008006" key="4">
    <source>
        <dbReference type="Google" id="ProtNLM"/>
    </source>
</evidence>
<dbReference type="EMBL" id="FNSN01000003">
    <property type="protein sequence ID" value="SEB91312.1"/>
    <property type="molecule type" value="Genomic_DNA"/>
</dbReference>
<name>A0A1H4N9S6_9MICC</name>
<dbReference type="STRING" id="156980.SAMN04489745_1581"/>
<accession>A0A1H4N9S6</accession>
<evidence type="ECO:0000313" key="2">
    <source>
        <dbReference type="EMBL" id="SEB91312.1"/>
    </source>
</evidence>
<reference evidence="2 3" key="1">
    <citation type="submission" date="2016-10" db="EMBL/GenBank/DDBJ databases">
        <authorList>
            <person name="de Groot N.N."/>
        </authorList>
    </citation>
    <scope>NUCLEOTIDE SEQUENCE [LARGE SCALE GENOMIC DNA]</scope>
    <source>
        <strain evidence="2 3">DSM 10495</strain>
    </source>
</reference>
<feature type="compositionally biased region" description="Basic residues" evidence="1">
    <location>
        <begin position="1"/>
        <end position="11"/>
    </location>
</feature>
<feature type="region of interest" description="Disordered" evidence="1">
    <location>
        <begin position="1"/>
        <end position="32"/>
    </location>
</feature>
<gene>
    <name evidence="2" type="ORF">SAMN04489745_1581</name>
</gene>